<reference evidence="14" key="2">
    <citation type="submission" date="2021-10" db="EMBL/GenBank/DDBJ databases">
        <title>Phylogenomics reveals ancestral predisposition of the termite-cultivated fungus Termitomyces towards a domesticated lifestyle.</title>
        <authorList>
            <person name="Auxier B."/>
            <person name="Grum-Grzhimaylo A."/>
            <person name="Cardenas M.E."/>
            <person name="Lodge J.D."/>
            <person name="Laessoe T."/>
            <person name="Pedersen O."/>
            <person name="Smith M.E."/>
            <person name="Kuyper T.W."/>
            <person name="Franco-Molano E.A."/>
            <person name="Baroni T.J."/>
            <person name="Aanen D.K."/>
        </authorList>
    </citation>
    <scope>NUCLEOTIDE SEQUENCE</scope>
    <source>
        <strain evidence="14">AP01</strain>
        <tissue evidence="14">Mycelium</tissue>
    </source>
</reference>
<evidence type="ECO:0000256" key="11">
    <source>
        <dbReference type="SAM" id="Coils"/>
    </source>
</evidence>
<keyword evidence="9" id="KW-0539">Nucleus</keyword>
<reference evidence="14" key="1">
    <citation type="submission" date="2020-07" db="EMBL/GenBank/DDBJ databases">
        <authorList>
            <person name="Nieuwenhuis M."/>
            <person name="Van De Peppel L.J.J."/>
        </authorList>
    </citation>
    <scope>NUCLEOTIDE SEQUENCE</scope>
    <source>
        <strain evidence="14">AP01</strain>
        <tissue evidence="14">Mycelium</tissue>
    </source>
</reference>
<sequence length="315" mass="35287">MQRSPSKSKRIRRDPSAAFFNSIPTSEAEEDEMSEPTNANPRRRCHSTHTLPDRAIEPNFLAADDLVKCPICTRRVKYKSINQHMDQGCKDPPPNSGRPTSTTSDWKKLLGGPSKGKQKDTSDDTDDDRLPKASYATLKDKKLKEMLVEQGLPTTGDRNQWVMIFNANLDKSAKHRKGKVELKKELRKWEDEKAKKRKATVEDTIAHEVRISLSSSSSHISKLTRNERVQKRHKDEFAQLVNAARPRGDKDKASSKSARSLLAERSNSDVVIPLSGDKAKSQGATQVHAGGEPEEGVIVVDSEEERELVLPTRTD</sequence>
<comment type="pathway">
    <text evidence="10">Protein modification.</text>
</comment>
<feature type="compositionally biased region" description="Low complexity" evidence="12">
    <location>
        <begin position="255"/>
        <end position="265"/>
    </location>
</feature>
<evidence type="ECO:0000256" key="8">
    <source>
        <dbReference type="ARBA" id="ARBA00023204"/>
    </source>
</evidence>
<dbReference type="GO" id="GO:0006281">
    <property type="term" value="P:DNA repair"/>
    <property type="evidence" value="ECO:0007669"/>
    <property type="project" value="UniProtKB-KW"/>
</dbReference>
<keyword evidence="3" id="KW-0479">Metal-binding</keyword>
<dbReference type="OrthoDB" id="9049620at2759"/>
<dbReference type="GO" id="GO:0005634">
    <property type="term" value="C:nucleus"/>
    <property type="evidence" value="ECO:0007669"/>
    <property type="project" value="UniProtKB-SubCell"/>
</dbReference>
<comment type="subcellular location">
    <subcellularLocation>
        <location evidence="1">Nucleus</location>
    </subcellularLocation>
</comment>
<evidence type="ECO:0000259" key="13">
    <source>
        <dbReference type="SMART" id="SM00734"/>
    </source>
</evidence>
<evidence type="ECO:0000256" key="4">
    <source>
        <dbReference type="ARBA" id="ARBA00022763"/>
    </source>
</evidence>
<gene>
    <name evidence="14" type="ORF">DXG03_001155</name>
</gene>
<comment type="caution">
    <text evidence="14">The sequence shown here is derived from an EMBL/GenBank/DDBJ whole genome shotgun (WGS) entry which is preliminary data.</text>
</comment>
<evidence type="ECO:0000256" key="6">
    <source>
        <dbReference type="ARBA" id="ARBA00022786"/>
    </source>
</evidence>
<dbReference type="GO" id="GO:0006301">
    <property type="term" value="P:DNA damage tolerance"/>
    <property type="evidence" value="ECO:0007669"/>
    <property type="project" value="InterPro"/>
</dbReference>
<evidence type="ECO:0000256" key="10">
    <source>
        <dbReference type="ARBA" id="ARBA00043952"/>
    </source>
</evidence>
<name>A0A9P7GC75_9AGAR</name>
<keyword evidence="5" id="KW-0863">Zinc-finger</keyword>
<feature type="coiled-coil region" evidence="11">
    <location>
        <begin position="172"/>
        <end position="199"/>
    </location>
</feature>
<keyword evidence="6" id="KW-0833">Ubl conjugation pathway</keyword>
<evidence type="ECO:0000256" key="3">
    <source>
        <dbReference type="ARBA" id="ARBA00022723"/>
    </source>
</evidence>
<feature type="compositionally biased region" description="Basic residues" evidence="12">
    <location>
        <begin position="1"/>
        <end position="12"/>
    </location>
</feature>
<keyword evidence="11" id="KW-0175">Coiled coil</keyword>
<dbReference type="InterPro" id="IPR006642">
    <property type="entry name" value="Rad18_UBZ4"/>
</dbReference>
<keyword evidence="8" id="KW-0234">DNA repair</keyword>
<dbReference type="PANTHER" id="PTHR14134:SF2">
    <property type="entry name" value="E3 UBIQUITIN-PROTEIN LIGASE RAD18"/>
    <property type="match status" value="1"/>
</dbReference>
<dbReference type="AlphaFoldDB" id="A0A9P7GC75"/>
<dbReference type="GO" id="GO:0003697">
    <property type="term" value="F:single-stranded DNA binding"/>
    <property type="evidence" value="ECO:0007669"/>
    <property type="project" value="InterPro"/>
</dbReference>
<dbReference type="Proteomes" id="UP000775547">
    <property type="component" value="Unassembled WGS sequence"/>
</dbReference>
<dbReference type="PANTHER" id="PTHR14134">
    <property type="entry name" value="E3 UBIQUITIN-PROTEIN LIGASE RAD18"/>
    <property type="match status" value="1"/>
</dbReference>
<evidence type="ECO:0000313" key="15">
    <source>
        <dbReference type="Proteomes" id="UP000775547"/>
    </source>
</evidence>
<protein>
    <recommendedName>
        <fullName evidence="13">UBZ4-type domain-containing protein</fullName>
    </recommendedName>
</protein>
<dbReference type="GO" id="GO:0097505">
    <property type="term" value="C:Rad6-Rad18 complex"/>
    <property type="evidence" value="ECO:0007669"/>
    <property type="project" value="TreeGrafter"/>
</dbReference>
<dbReference type="SMART" id="SM00734">
    <property type="entry name" value="ZnF_Rad18"/>
    <property type="match status" value="1"/>
</dbReference>
<evidence type="ECO:0000256" key="9">
    <source>
        <dbReference type="ARBA" id="ARBA00023242"/>
    </source>
</evidence>
<evidence type="ECO:0000256" key="2">
    <source>
        <dbReference type="ARBA" id="ARBA00022679"/>
    </source>
</evidence>
<feature type="region of interest" description="Disordered" evidence="12">
    <location>
        <begin position="240"/>
        <end position="315"/>
    </location>
</feature>
<proteinExistence type="predicted"/>
<dbReference type="EMBL" id="JABCKV010000012">
    <property type="protein sequence ID" value="KAG5647196.1"/>
    <property type="molecule type" value="Genomic_DNA"/>
</dbReference>
<feature type="domain" description="UBZ4-type" evidence="13">
    <location>
        <begin position="66"/>
        <end position="90"/>
    </location>
</feature>
<feature type="compositionally biased region" description="Basic and acidic residues" evidence="12">
    <location>
        <begin position="224"/>
        <end position="234"/>
    </location>
</feature>
<evidence type="ECO:0000256" key="1">
    <source>
        <dbReference type="ARBA" id="ARBA00004123"/>
    </source>
</evidence>
<dbReference type="GO" id="GO:0006513">
    <property type="term" value="P:protein monoubiquitination"/>
    <property type="evidence" value="ECO:0007669"/>
    <property type="project" value="InterPro"/>
</dbReference>
<evidence type="ECO:0000256" key="7">
    <source>
        <dbReference type="ARBA" id="ARBA00022833"/>
    </source>
</evidence>
<evidence type="ECO:0000256" key="12">
    <source>
        <dbReference type="SAM" id="MobiDB-lite"/>
    </source>
</evidence>
<organism evidence="14 15">
    <name type="scientific">Asterophora parasitica</name>
    <dbReference type="NCBI Taxonomy" id="117018"/>
    <lineage>
        <taxon>Eukaryota</taxon>
        <taxon>Fungi</taxon>
        <taxon>Dikarya</taxon>
        <taxon>Basidiomycota</taxon>
        <taxon>Agaricomycotina</taxon>
        <taxon>Agaricomycetes</taxon>
        <taxon>Agaricomycetidae</taxon>
        <taxon>Agaricales</taxon>
        <taxon>Tricholomatineae</taxon>
        <taxon>Lyophyllaceae</taxon>
        <taxon>Asterophora</taxon>
    </lineage>
</organism>
<keyword evidence="2" id="KW-0808">Transferase</keyword>
<evidence type="ECO:0000256" key="5">
    <source>
        <dbReference type="ARBA" id="ARBA00022771"/>
    </source>
</evidence>
<keyword evidence="4" id="KW-0227">DNA damage</keyword>
<accession>A0A9P7GC75</accession>
<keyword evidence="15" id="KW-1185">Reference proteome</keyword>
<evidence type="ECO:0000313" key="14">
    <source>
        <dbReference type="EMBL" id="KAG5647196.1"/>
    </source>
</evidence>
<keyword evidence="7" id="KW-0862">Zinc</keyword>
<dbReference type="InterPro" id="IPR039577">
    <property type="entry name" value="Rad18"/>
</dbReference>
<feature type="region of interest" description="Disordered" evidence="12">
    <location>
        <begin position="83"/>
        <end position="133"/>
    </location>
</feature>
<dbReference type="GO" id="GO:0008270">
    <property type="term" value="F:zinc ion binding"/>
    <property type="evidence" value="ECO:0007669"/>
    <property type="project" value="UniProtKB-KW"/>
</dbReference>
<dbReference type="GO" id="GO:0061630">
    <property type="term" value="F:ubiquitin protein ligase activity"/>
    <property type="evidence" value="ECO:0007669"/>
    <property type="project" value="InterPro"/>
</dbReference>
<feature type="region of interest" description="Disordered" evidence="12">
    <location>
        <begin position="215"/>
        <end position="234"/>
    </location>
</feature>
<feature type="region of interest" description="Disordered" evidence="12">
    <location>
        <begin position="1"/>
        <end position="59"/>
    </location>
</feature>